<dbReference type="SUPFAM" id="SSF51338">
    <property type="entry name" value="Composite domain of metallo-dependent hydrolases"/>
    <property type="match status" value="1"/>
</dbReference>
<evidence type="ECO:0000313" key="4">
    <source>
        <dbReference type="Proteomes" id="UP000678679"/>
    </source>
</evidence>
<dbReference type="InterPro" id="IPR032466">
    <property type="entry name" value="Metal_Hydrolase"/>
</dbReference>
<dbReference type="EMBL" id="CP076133">
    <property type="protein sequence ID" value="QWG04935.1"/>
    <property type="molecule type" value="Genomic_DNA"/>
</dbReference>
<dbReference type="Gene3D" id="2.30.40.10">
    <property type="entry name" value="Urease, subunit C, domain 1"/>
    <property type="match status" value="1"/>
</dbReference>
<evidence type="ECO:0000313" key="3">
    <source>
        <dbReference type="EMBL" id="QWG04935.1"/>
    </source>
</evidence>
<dbReference type="Proteomes" id="UP000678679">
    <property type="component" value="Chromosome 2"/>
</dbReference>
<dbReference type="Gene3D" id="3.10.310.70">
    <property type="match status" value="1"/>
</dbReference>
<keyword evidence="4" id="KW-1185">Reference proteome</keyword>
<dbReference type="InterPro" id="IPR011059">
    <property type="entry name" value="Metal-dep_hydrolase_composite"/>
</dbReference>
<name>A0AAX1NBI3_9BACT</name>
<evidence type="ECO:0000256" key="1">
    <source>
        <dbReference type="SAM" id="MobiDB-lite"/>
    </source>
</evidence>
<feature type="domain" description="Amidohydrolase 3" evidence="2">
    <location>
        <begin position="80"/>
        <end position="585"/>
    </location>
</feature>
<dbReference type="KEGG" id="fya:KMW28_21160"/>
<dbReference type="Gene3D" id="3.20.20.140">
    <property type="entry name" value="Metal-dependent hydrolases"/>
    <property type="match status" value="1"/>
</dbReference>
<dbReference type="RefSeq" id="WP_169662366.1">
    <property type="nucleotide sequence ID" value="NZ_CP076133.1"/>
</dbReference>
<dbReference type="CDD" id="cd01300">
    <property type="entry name" value="YtcJ_like"/>
    <property type="match status" value="1"/>
</dbReference>
<proteinExistence type="predicted"/>
<dbReference type="GO" id="GO:0016810">
    <property type="term" value="F:hydrolase activity, acting on carbon-nitrogen (but not peptide) bonds"/>
    <property type="evidence" value="ECO:0007669"/>
    <property type="project" value="InterPro"/>
</dbReference>
<dbReference type="AlphaFoldDB" id="A0AAX1NBI3"/>
<accession>A0AAX1NBI3</accession>
<dbReference type="InterPro" id="IPR033932">
    <property type="entry name" value="YtcJ-like"/>
</dbReference>
<gene>
    <name evidence="3" type="ORF">KMW28_21160</name>
</gene>
<reference evidence="3 4" key="1">
    <citation type="submission" date="2021-05" db="EMBL/GenBank/DDBJ databases">
        <title>Comparative genomic studies on the polysaccharide-degrading batcterial strains of the Flammeovirga genus.</title>
        <authorList>
            <person name="Zewei F."/>
            <person name="Zheng Z."/>
            <person name="Yu L."/>
            <person name="Ruyue G."/>
            <person name="Yanhong M."/>
            <person name="Yuanyuan C."/>
            <person name="Jingyan G."/>
            <person name="Wenjun H."/>
        </authorList>
    </citation>
    <scope>NUCLEOTIDE SEQUENCE [LARGE SCALE GENOMIC DNA]</scope>
    <source>
        <strain evidence="3 4">NBRC:100898</strain>
    </source>
</reference>
<dbReference type="InterPro" id="IPR013108">
    <property type="entry name" value="Amidohydro_3"/>
</dbReference>
<evidence type="ECO:0000259" key="2">
    <source>
        <dbReference type="Pfam" id="PF07969"/>
    </source>
</evidence>
<organism evidence="3 4">
    <name type="scientific">Flammeovirga yaeyamensis</name>
    <dbReference type="NCBI Taxonomy" id="367791"/>
    <lineage>
        <taxon>Bacteria</taxon>
        <taxon>Pseudomonadati</taxon>
        <taxon>Bacteroidota</taxon>
        <taxon>Cytophagia</taxon>
        <taxon>Cytophagales</taxon>
        <taxon>Flammeovirgaceae</taxon>
        <taxon>Flammeovirga</taxon>
    </lineage>
</organism>
<dbReference type="PANTHER" id="PTHR22642">
    <property type="entry name" value="IMIDAZOLONEPROPIONASE"/>
    <property type="match status" value="1"/>
</dbReference>
<dbReference type="SUPFAM" id="SSF51556">
    <property type="entry name" value="Metallo-dependent hydrolases"/>
    <property type="match status" value="1"/>
</dbReference>
<dbReference type="PANTHER" id="PTHR22642:SF2">
    <property type="entry name" value="PROTEIN LONG AFTER FAR-RED 3"/>
    <property type="match status" value="1"/>
</dbReference>
<dbReference type="Pfam" id="PF07969">
    <property type="entry name" value="Amidohydro_3"/>
    <property type="match status" value="1"/>
</dbReference>
<sequence>MKKTSILKSISILSLISGVIFLFSFIHQQKEIADKVFLNGKIYTVNDDQPWAEAVAIKENKILFVGTSASVKDYIDNETEVIDLKGKMMLPGFVSGHDHLISSNWMKAGVSLFEAKNKEDYLRMIKEYAEQNPDEPIVFGYGWNKDAYGGWPTAKELDSVVSDRPAMIFDFTIHDMWFNTKGLEAGGVTKDSEDTVPGMSYWRRNPDGSPEGVGVEIIWLDAFIKAGAWNPEKMMKESQEILYNKAASCGLTSVINQGLITPNLMNFPLFKEDMRYSFELLDSLDKKGELKLRTFQNYVYKNANIDVDDFVADAVALKNKYDSDKLRLHGIKIHPEGNWNSNTSLMLEKFNNVDSRGVSGVGKDKLMEIHLKSNRKGLDVHVHVDGTATTRYTIDAIEASRAEGNENRNVLQHYFWTHPDDHQRVLDMKIPVNTTPLFGSDWGGQAKDAYKFMGEYRVNNYYMKYTELPVHEGHNLSVSADVPSSPVNLLDPLFSVEGAVTLQDPQNEESVAFPPSQVPMQVVEAIKAITIYPAWQARMEDKIGSIEVGKYADLVILEDNVFEVGLRDIADIKVEATLMDGQFTYKKSETPDMSHNTKPNVSLPKELGCCEHGQHHHHSK</sequence>
<protein>
    <submittedName>
        <fullName evidence="3">Amidohydrolase family protein</fullName>
    </submittedName>
</protein>
<feature type="region of interest" description="Disordered" evidence="1">
    <location>
        <begin position="589"/>
        <end position="620"/>
    </location>
</feature>